<feature type="domain" description="FAD/NAD(P)-binding" evidence="1">
    <location>
        <begin position="32"/>
        <end position="317"/>
    </location>
</feature>
<dbReference type="EMBL" id="QWIK01000356">
    <property type="protein sequence ID" value="RMY07664.1"/>
    <property type="molecule type" value="Genomic_DNA"/>
</dbReference>
<dbReference type="GO" id="GO:0005737">
    <property type="term" value="C:cytoplasm"/>
    <property type="evidence" value="ECO:0007669"/>
    <property type="project" value="TreeGrafter"/>
</dbReference>
<dbReference type="PRINTS" id="PR00411">
    <property type="entry name" value="PNDRDTASEI"/>
</dbReference>
<dbReference type="Proteomes" id="UP000281245">
    <property type="component" value="Unassembled WGS sequence"/>
</dbReference>
<protein>
    <recommendedName>
        <fullName evidence="1">FAD/NAD(P)-binding domain-containing protein</fullName>
    </recommendedName>
</protein>
<dbReference type="AlphaFoldDB" id="A0A3M6YXC0"/>
<comment type="caution">
    <text evidence="3">The sequence shown here is derived from an EMBL/GenBank/DDBJ whole genome shotgun (WGS) entry which is preliminary data.</text>
</comment>
<dbReference type="PANTHER" id="PTHR43735:SF11">
    <property type="entry name" value="HYPOTHETICAL OXIDOREDUCTASE (EUROFUNG)"/>
    <property type="match status" value="1"/>
</dbReference>
<dbReference type="SUPFAM" id="SSF51905">
    <property type="entry name" value="FAD/NAD(P)-binding domain"/>
    <property type="match status" value="1"/>
</dbReference>
<accession>A0A3M6YXC0</accession>
<dbReference type="InterPro" id="IPR023753">
    <property type="entry name" value="FAD/NAD-binding_dom"/>
</dbReference>
<dbReference type="EMBL" id="QWIJ01001340">
    <property type="protein sequence ID" value="RMX75216.1"/>
    <property type="molecule type" value="Genomic_DNA"/>
</dbReference>
<name>A0A3M6YXC0_HORWE</name>
<evidence type="ECO:0000313" key="2">
    <source>
        <dbReference type="EMBL" id="RMX75216.1"/>
    </source>
</evidence>
<evidence type="ECO:0000313" key="3">
    <source>
        <dbReference type="EMBL" id="RMY07664.1"/>
    </source>
</evidence>
<organism evidence="3 5">
    <name type="scientific">Hortaea werneckii</name>
    <name type="common">Black yeast</name>
    <name type="synonym">Cladosporium werneckii</name>
    <dbReference type="NCBI Taxonomy" id="91943"/>
    <lineage>
        <taxon>Eukaryota</taxon>
        <taxon>Fungi</taxon>
        <taxon>Dikarya</taxon>
        <taxon>Ascomycota</taxon>
        <taxon>Pezizomycotina</taxon>
        <taxon>Dothideomycetes</taxon>
        <taxon>Dothideomycetidae</taxon>
        <taxon>Mycosphaerellales</taxon>
        <taxon>Teratosphaeriaceae</taxon>
        <taxon>Hortaea</taxon>
    </lineage>
</organism>
<sequence>MLTRPVIVVGGSYVGENINVFQQGKSKLTAEGINVAQQLAANAKVLLIEKNSHFQHLFAFPRFAVTTKVNTQKAFIPFKPGVFANAPPGSGDVVQAAVTDLTDSHVTLDRAVQFDGQQLDRIPYSYLVMATGTKLRPPSNVLGSEKLDGVKYLRRHAESVQKSKRMVVIGGGAVGVQLATDAKELYPEKSITLVHSRDKVMNRFHPKLHQLIEERCKELGIDLVLGSRVKLPSQGYPTSGEDFEVELLDGRRIPSDFAVICNGQTPQSEILKPLSPQCIDAHGFIRMKKTLQVDDDEHQNVFALGDIAATAAHKAARPALRQAEIARANVIHSIAGEPLEDYEVTDPAAIHLTLGITKNVIFRNPLPGSDEPVIIPKDDGKLDMGIDAVWERRGGGPDPML</sequence>
<dbReference type="PANTHER" id="PTHR43735">
    <property type="entry name" value="APOPTOSIS-INDUCING FACTOR 1"/>
    <property type="match status" value="1"/>
</dbReference>
<evidence type="ECO:0000259" key="1">
    <source>
        <dbReference type="Pfam" id="PF07992"/>
    </source>
</evidence>
<gene>
    <name evidence="3" type="ORF">D0868_05225</name>
    <name evidence="2" type="ORF">D0869_11831</name>
</gene>
<dbReference type="Gene3D" id="3.50.50.100">
    <property type="match status" value="1"/>
</dbReference>
<reference evidence="4 5" key="1">
    <citation type="journal article" date="2018" name="BMC Genomics">
        <title>Genomic evidence for intraspecific hybridization in a clonal and extremely halotolerant yeast.</title>
        <authorList>
            <person name="Gostincar C."/>
            <person name="Stajich J.E."/>
            <person name="Zupancic J."/>
            <person name="Zalar P."/>
            <person name="Gunde-Cimerman N."/>
        </authorList>
    </citation>
    <scope>NUCLEOTIDE SEQUENCE [LARGE SCALE GENOMIC DNA]</scope>
    <source>
        <strain evidence="3 5">EXF-6654</strain>
        <strain evidence="2 4">EXF-6656</strain>
    </source>
</reference>
<dbReference type="OrthoDB" id="202203at2759"/>
<dbReference type="Proteomes" id="UP000282582">
    <property type="component" value="Unassembled WGS sequence"/>
</dbReference>
<evidence type="ECO:0000313" key="5">
    <source>
        <dbReference type="Proteomes" id="UP000282582"/>
    </source>
</evidence>
<evidence type="ECO:0000313" key="4">
    <source>
        <dbReference type="Proteomes" id="UP000281245"/>
    </source>
</evidence>
<dbReference type="GO" id="GO:0004174">
    <property type="term" value="F:electron-transferring-flavoprotein dehydrogenase activity"/>
    <property type="evidence" value="ECO:0007669"/>
    <property type="project" value="TreeGrafter"/>
</dbReference>
<dbReference type="GO" id="GO:0050660">
    <property type="term" value="F:flavin adenine dinucleotide binding"/>
    <property type="evidence" value="ECO:0007669"/>
    <property type="project" value="TreeGrafter"/>
</dbReference>
<proteinExistence type="predicted"/>
<dbReference type="InterPro" id="IPR036188">
    <property type="entry name" value="FAD/NAD-bd_sf"/>
</dbReference>
<dbReference type="Pfam" id="PF07992">
    <property type="entry name" value="Pyr_redox_2"/>
    <property type="match status" value="1"/>
</dbReference>
<dbReference type="PRINTS" id="PR00368">
    <property type="entry name" value="FADPNR"/>
</dbReference>